<name>A0ABP8W774_9MICO</name>
<dbReference type="InterPro" id="IPR050963">
    <property type="entry name" value="Sirohydro_Cobaltochel/CbiX"/>
</dbReference>
<dbReference type="InterPro" id="IPR002762">
    <property type="entry name" value="CbiX-like"/>
</dbReference>
<gene>
    <name evidence="3" type="ORF">GCM10025780_30630</name>
</gene>
<dbReference type="Pfam" id="PF01903">
    <property type="entry name" value="CbiX"/>
    <property type="match status" value="2"/>
</dbReference>
<reference evidence="4" key="1">
    <citation type="journal article" date="2019" name="Int. J. Syst. Evol. Microbiol.">
        <title>The Global Catalogue of Microorganisms (GCM) 10K type strain sequencing project: providing services to taxonomists for standard genome sequencing and annotation.</title>
        <authorList>
            <consortium name="The Broad Institute Genomics Platform"/>
            <consortium name="The Broad Institute Genome Sequencing Center for Infectious Disease"/>
            <person name="Wu L."/>
            <person name="Ma J."/>
        </authorList>
    </citation>
    <scope>NUCLEOTIDE SEQUENCE [LARGE SCALE GENOMIC DNA]</scope>
    <source>
        <strain evidence="4">JCM 18956</strain>
    </source>
</reference>
<protein>
    <recommendedName>
        <fullName evidence="5">Sirohydrochlorin ferrochelatase</fullName>
    </recommendedName>
</protein>
<dbReference type="SUPFAM" id="SSF53800">
    <property type="entry name" value="Chelatase"/>
    <property type="match status" value="1"/>
</dbReference>
<dbReference type="RefSeq" id="WP_345376797.1">
    <property type="nucleotide sequence ID" value="NZ_BAABLM010000009.1"/>
</dbReference>
<evidence type="ECO:0000256" key="2">
    <source>
        <dbReference type="ARBA" id="ARBA00023239"/>
    </source>
</evidence>
<keyword evidence="2" id="KW-0456">Lyase</keyword>
<dbReference type="Proteomes" id="UP001501295">
    <property type="component" value="Unassembled WGS sequence"/>
</dbReference>
<dbReference type="Gene3D" id="3.40.50.1400">
    <property type="match status" value="2"/>
</dbReference>
<organism evidence="3 4">
    <name type="scientific">Frondihabitans cladoniiphilus</name>
    <dbReference type="NCBI Taxonomy" id="715785"/>
    <lineage>
        <taxon>Bacteria</taxon>
        <taxon>Bacillati</taxon>
        <taxon>Actinomycetota</taxon>
        <taxon>Actinomycetes</taxon>
        <taxon>Micrococcales</taxon>
        <taxon>Microbacteriaceae</taxon>
        <taxon>Frondihabitans</taxon>
    </lineage>
</organism>
<keyword evidence="1" id="KW-0479">Metal-binding</keyword>
<proteinExistence type="predicted"/>
<evidence type="ECO:0008006" key="5">
    <source>
        <dbReference type="Google" id="ProtNLM"/>
    </source>
</evidence>
<dbReference type="PANTHER" id="PTHR33542:SF5">
    <property type="entry name" value="FERROCHELATASE CHE1"/>
    <property type="match status" value="1"/>
</dbReference>
<evidence type="ECO:0000313" key="3">
    <source>
        <dbReference type="EMBL" id="GAA4682888.1"/>
    </source>
</evidence>
<dbReference type="PANTHER" id="PTHR33542">
    <property type="entry name" value="SIROHYDROCHLORIN FERROCHELATASE, CHLOROPLASTIC"/>
    <property type="match status" value="1"/>
</dbReference>
<comment type="caution">
    <text evidence="3">The sequence shown here is derived from an EMBL/GenBank/DDBJ whole genome shotgun (WGS) entry which is preliminary data.</text>
</comment>
<sequence>MTLSLAASPPALLAISHGTSSPAGQLAVENLVAAVARVAIASVRGGHVDVQMPDVPAVLSSLPPDDDAVIVPLLLSAGFHVHVDLVNEADKVDRDVAIARALGPDDRIARLLARRLGQARLRRDDRVVLACAGSTDARAVEDCFEMARRLGALIHRDVGVGFISAAQPPLADAIRNAREGDPGARVAVSTYLLAPGYFNDLAHAMDADLVSDPLLVTKGQAPQELVEVVLDRYAEAAALHWDARVRLPLTRRRRA</sequence>
<dbReference type="EMBL" id="BAABLM010000009">
    <property type="protein sequence ID" value="GAA4682888.1"/>
    <property type="molecule type" value="Genomic_DNA"/>
</dbReference>
<evidence type="ECO:0000256" key="1">
    <source>
        <dbReference type="ARBA" id="ARBA00022723"/>
    </source>
</evidence>
<keyword evidence="4" id="KW-1185">Reference proteome</keyword>
<accession>A0ABP8W774</accession>
<evidence type="ECO:0000313" key="4">
    <source>
        <dbReference type="Proteomes" id="UP001501295"/>
    </source>
</evidence>